<name>A0AAU8KS72_9VIRU</name>
<organism evidence="1">
    <name type="scientific">Pseudomonas phage vB_PaeM_FBPa36</name>
    <dbReference type="NCBI Taxonomy" id="3231237"/>
    <lineage>
        <taxon>Viruses</taxon>
    </lineage>
</organism>
<accession>A0AAU8KS72</accession>
<evidence type="ECO:0000313" key="1">
    <source>
        <dbReference type="EMBL" id="XCN26323.1"/>
    </source>
</evidence>
<proteinExistence type="predicted"/>
<sequence length="256" mass="29864">MSCCKAPVKPDTSIDIDHLGGGCQTYNHLQDMFFYLKEERLNAKPCDLSRYSIQYSYVDSMTYLYVLTDELTGETISWSVTKEFEKESPQAAFERDYIERELIYNRGIKRALDDMLEGLADADPSNVYKLERTDYGYRILRRINDELGAVIFKLSYTIHRGPIITPFSDKCTVPENVPDIFPTETQRALSRLVYRFHKLGVIFGDWVPDHVQKYNKMELTGYTRRTMDSYVILNMAIQSINLTDPELVTYHKYYSI</sequence>
<protein>
    <recommendedName>
        <fullName evidence="2">Phage protein</fullName>
    </recommendedName>
</protein>
<reference evidence="1" key="1">
    <citation type="submission" date="2024-05" db="EMBL/GenBank/DDBJ databases">
        <title>Defense systems in Pseudomonas aeruginosa.</title>
        <authorList>
            <person name="van den Berg D.F."/>
            <person name="Costa R.A."/>
        </authorList>
    </citation>
    <scope>NUCLEOTIDE SEQUENCE</scope>
</reference>
<evidence type="ECO:0008006" key="2">
    <source>
        <dbReference type="Google" id="ProtNLM"/>
    </source>
</evidence>
<dbReference type="EMBL" id="PP813861">
    <property type="protein sequence ID" value="XCN26323.1"/>
    <property type="molecule type" value="Genomic_DNA"/>
</dbReference>